<feature type="compositionally biased region" description="Polar residues" evidence="6">
    <location>
        <begin position="93"/>
        <end position="106"/>
    </location>
</feature>
<evidence type="ECO:0000259" key="7">
    <source>
        <dbReference type="Pfam" id="PF13890"/>
    </source>
</evidence>
<dbReference type="GO" id="GO:0005096">
    <property type="term" value="F:GTPase activator activity"/>
    <property type="evidence" value="ECO:0007669"/>
    <property type="project" value="UniProtKB-KW"/>
</dbReference>
<reference evidence="8 9" key="1">
    <citation type="submission" date="2024-01" db="EMBL/GenBank/DDBJ databases">
        <title>The genomes of 5 underutilized Papilionoideae crops provide insights into root nodulation and disease resistanc.</title>
        <authorList>
            <person name="Jiang F."/>
        </authorList>
    </citation>
    <scope>NUCLEOTIDE SEQUENCE [LARGE SCALE GENOMIC DNA]</scope>
    <source>
        <strain evidence="8">JINMINGXINNONG_FW02</strain>
        <tissue evidence="8">Leaves</tissue>
    </source>
</reference>
<name>A0AAN9NM26_PHACN</name>
<comment type="similarity">
    <text evidence="2">Belongs to the Rab3-GAP catalytic subunit family.</text>
</comment>
<evidence type="ECO:0000256" key="6">
    <source>
        <dbReference type="SAM" id="MobiDB-lite"/>
    </source>
</evidence>
<keyword evidence="9" id="KW-1185">Reference proteome</keyword>
<sequence>MGSFSISSKVEPDADDDCVAEEEVLYFSYLLHSLLIHLRLAVSVVRLENFDDFTIASSWERHSPGDWIEDDLEVEMSKDNWSPRARLSKRMSENGNSWRNIRSSSPALPVSEQKPLLDPNQEGEKFPFVAENRLSVDSETIEDLRRLCVVFQHVEKLLTLAASLHRKFLQAPRLAREIFSDFYNFYVPRMGICLLEEKCGMKREKWCQICLFNPLQTNLGEMLSMGNLLNVHESIQREIIFSLHGMNGNHYAIPTASVSQQNIETYRMYICGTSNDLRIALSVLLSRVINFMLC</sequence>
<comment type="caution">
    <text evidence="8">The sequence shown here is derived from an EMBL/GenBank/DDBJ whole genome shotgun (WGS) entry which is preliminary data.</text>
</comment>
<evidence type="ECO:0000256" key="5">
    <source>
        <dbReference type="ARBA" id="ARBA00022490"/>
    </source>
</evidence>
<gene>
    <name evidence="8" type="ORF">VNO80_05497</name>
</gene>
<accession>A0AAN9NM26</accession>
<comment type="subcellular location">
    <subcellularLocation>
        <location evidence="1">Cytoplasm</location>
    </subcellularLocation>
</comment>
<evidence type="ECO:0000256" key="2">
    <source>
        <dbReference type="ARBA" id="ARBA00008856"/>
    </source>
</evidence>
<dbReference type="GO" id="GO:0005737">
    <property type="term" value="C:cytoplasm"/>
    <property type="evidence" value="ECO:0007669"/>
    <property type="project" value="UniProtKB-SubCell"/>
</dbReference>
<evidence type="ECO:0000313" key="8">
    <source>
        <dbReference type="EMBL" id="KAK7372128.1"/>
    </source>
</evidence>
<evidence type="ECO:0000313" key="9">
    <source>
        <dbReference type="Proteomes" id="UP001374584"/>
    </source>
</evidence>
<feature type="region of interest" description="Disordered" evidence="6">
    <location>
        <begin position="92"/>
        <end position="113"/>
    </location>
</feature>
<feature type="domain" description="Rab3GAP catalytic subunit conserved" evidence="7">
    <location>
        <begin position="62"/>
        <end position="125"/>
    </location>
</feature>
<keyword evidence="5" id="KW-0963">Cytoplasm</keyword>
<protein>
    <recommendedName>
        <fullName evidence="3">Rab3 GTPase-activating protein catalytic subunit</fullName>
    </recommendedName>
</protein>
<dbReference type="Pfam" id="PF13890">
    <property type="entry name" value="Rab3-GTPase_cat"/>
    <property type="match status" value="1"/>
</dbReference>
<evidence type="ECO:0000256" key="1">
    <source>
        <dbReference type="ARBA" id="ARBA00004496"/>
    </source>
</evidence>
<dbReference type="AlphaFoldDB" id="A0AAN9NM26"/>
<dbReference type="Proteomes" id="UP001374584">
    <property type="component" value="Unassembled WGS sequence"/>
</dbReference>
<dbReference type="InterPro" id="IPR026147">
    <property type="entry name" value="Rab3GAP1_conserved"/>
</dbReference>
<proteinExistence type="inferred from homology"/>
<dbReference type="EMBL" id="JAYMYR010000003">
    <property type="protein sequence ID" value="KAK7372128.1"/>
    <property type="molecule type" value="Genomic_DNA"/>
</dbReference>
<evidence type="ECO:0000256" key="4">
    <source>
        <dbReference type="ARBA" id="ARBA00022468"/>
    </source>
</evidence>
<dbReference type="InterPro" id="IPR045700">
    <property type="entry name" value="Rab3GAP1"/>
</dbReference>
<dbReference type="PANTHER" id="PTHR21422:SF9">
    <property type="entry name" value="RAB3 GTPASE-ACTIVATING PROTEIN CATALYTIC SUBUNIT"/>
    <property type="match status" value="1"/>
</dbReference>
<dbReference type="PANTHER" id="PTHR21422">
    <property type="entry name" value="RAB3 GTPASE-ACTIVATING PROTEIN CATALYTIC SUBUNIT"/>
    <property type="match status" value="1"/>
</dbReference>
<organism evidence="8 9">
    <name type="scientific">Phaseolus coccineus</name>
    <name type="common">Scarlet runner bean</name>
    <name type="synonym">Phaseolus multiflorus</name>
    <dbReference type="NCBI Taxonomy" id="3886"/>
    <lineage>
        <taxon>Eukaryota</taxon>
        <taxon>Viridiplantae</taxon>
        <taxon>Streptophyta</taxon>
        <taxon>Embryophyta</taxon>
        <taxon>Tracheophyta</taxon>
        <taxon>Spermatophyta</taxon>
        <taxon>Magnoliopsida</taxon>
        <taxon>eudicotyledons</taxon>
        <taxon>Gunneridae</taxon>
        <taxon>Pentapetalae</taxon>
        <taxon>rosids</taxon>
        <taxon>fabids</taxon>
        <taxon>Fabales</taxon>
        <taxon>Fabaceae</taxon>
        <taxon>Papilionoideae</taxon>
        <taxon>50 kb inversion clade</taxon>
        <taxon>NPAAA clade</taxon>
        <taxon>indigoferoid/millettioid clade</taxon>
        <taxon>Phaseoleae</taxon>
        <taxon>Phaseolus</taxon>
    </lineage>
</organism>
<keyword evidence="4" id="KW-0343">GTPase activation</keyword>
<evidence type="ECO:0000256" key="3">
    <source>
        <dbReference type="ARBA" id="ARBA00015817"/>
    </source>
</evidence>